<dbReference type="PANTHER" id="PTHR32089:SF119">
    <property type="entry name" value="METHYL-ACCEPTING CHEMOTAXIS PROTEIN CTPL"/>
    <property type="match status" value="1"/>
</dbReference>
<name>A0ABT3KIN5_9GAMM</name>
<dbReference type="PROSITE" id="PS50111">
    <property type="entry name" value="CHEMOTAXIS_TRANSDUC_2"/>
    <property type="match status" value="1"/>
</dbReference>
<keyword evidence="5 9" id="KW-0472">Membrane</keyword>
<dbReference type="Gene3D" id="1.10.287.950">
    <property type="entry name" value="Methyl-accepting chemotaxis protein"/>
    <property type="match status" value="1"/>
</dbReference>
<comment type="subcellular location">
    <subcellularLocation>
        <location evidence="1">Cell membrane</location>
        <topology evidence="1">Multi-pass membrane protein</topology>
    </subcellularLocation>
</comment>
<evidence type="ECO:0000256" key="8">
    <source>
        <dbReference type="PROSITE-ProRule" id="PRU00284"/>
    </source>
</evidence>
<keyword evidence="6 8" id="KW-0807">Transducer</keyword>
<dbReference type="RefSeq" id="WP_265219725.1">
    <property type="nucleotide sequence ID" value="NZ_JAPEUL010000009.1"/>
</dbReference>
<proteinExistence type="inferred from homology"/>
<evidence type="ECO:0000256" key="2">
    <source>
        <dbReference type="ARBA" id="ARBA00022475"/>
    </source>
</evidence>
<dbReference type="EMBL" id="JAPEUL010000009">
    <property type="protein sequence ID" value="MCW4630365.1"/>
    <property type="molecule type" value="Genomic_DNA"/>
</dbReference>
<keyword evidence="12" id="KW-1185">Reference proteome</keyword>
<keyword evidence="2" id="KW-1003">Cell membrane</keyword>
<dbReference type="Gene3D" id="3.30.450.20">
    <property type="entry name" value="PAS domain"/>
    <property type="match status" value="1"/>
</dbReference>
<dbReference type="Pfam" id="PF00015">
    <property type="entry name" value="MCPsignal"/>
    <property type="match status" value="1"/>
</dbReference>
<feature type="domain" description="Methyl-accepting transducer" evidence="10">
    <location>
        <begin position="255"/>
        <end position="491"/>
    </location>
</feature>
<dbReference type="InterPro" id="IPR004010">
    <property type="entry name" value="Double_Cache_2"/>
</dbReference>
<evidence type="ECO:0000313" key="12">
    <source>
        <dbReference type="Proteomes" id="UP001431181"/>
    </source>
</evidence>
<evidence type="ECO:0000256" key="3">
    <source>
        <dbReference type="ARBA" id="ARBA00022692"/>
    </source>
</evidence>
<dbReference type="SUPFAM" id="SSF58104">
    <property type="entry name" value="Methyl-accepting chemotaxis protein (MCP) signaling domain"/>
    <property type="match status" value="1"/>
</dbReference>
<evidence type="ECO:0000256" key="4">
    <source>
        <dbReference type="ARBA" id="ARBA00022989"/>
    </source>
</evidence>
<dbReference type="InterPro" id="IPR033480">
    <property type="entry name" value="sCache_2"/>
</dbReference>
<evidence type="ECO:0000256" key="7">
    <source>
        <dbReference type="ARBA" id="ARBA00029447"/>
    </source>
</evidence>
<evidence type="ECO:0000256" key="1">
    <source>
        <dbReference type="ARBA" id="ARBA00004651"/>
    </source>
</evidence>
<comment type="caution">
    <text evidence="11">The sequence shown here is derived from an EMBL/GenBank/DDBJ whole genome shotgun (WGS) entry which is preliminary data.</text>
</comment>
<protein>
    <submittedName>
        <fullName evidence="11">Methyl-accepting chemotaxis protein</fullName>
    </submittedName>
</protein>
<evidence type="ECO:0000259" key="10">
    <source>
        <dbReference type="PROSITE" id="PS50111"/>
    </source>
</evidence>
<evidence type="ECO:0000256" key="5">
    <source>
        <dbReference type="ARBA" id="ARBA00023136"/>
    </source>
</evidence>
<dbReference type="SMART" id="SM00283">
    <property type="entry name" value="MA"/>
    <property type="match status" value="1"/>
</dbReference>
<evidence type="ECO:0000256" key="9">
    <source>
        <dbReference type="SAM" id="Phobius"/>
    </source>
</evidence>
<dbReference type="InterPro" id="IPR004090">
    <property type="entry name" value="Chemotax_Me-accpt_rcpt"/>
</dbReference>
<gene>
    <name evidence="11" type="ORF">ONZ52_16085</name>
</gene>
<dbReference type="Pfam" id="PF08269">
    <property type="entry name" value="dCache_2"/>
    <property type="match status" value="1"/>
</dbReference>
<dbReference type="Proteomes" id="UP001431181">
    <property type="component" value="Unassembled WGS sequence"/>
</dbReference>
<dbReference type="PANTHER" id="PTHR32089">
    <property type="entry name" value="METHYL-ACCEPTING CHEMOTAXIS PROTEIN MCPB"/>
    <property type="match status" value="1"/>
</dbReference>
<feature type="transmembrane region" description="Helical" evidence="9">
    <location>
        <begin position="173"/>
        <end position="195"/>
    </location>
</feature>
<accession>A0ABT3KIN5</accession>
<evidence type="ECO:0000313" key="11">
    <source>
        <dbReference type="EMBL" id="MCW4630365.1"/>
    </source>
</evidence>
<dbReference type="PRINTS" id="PR00260">
    <property type="entry name" value="CHEMTRNSDUCR"/>
</dbReference>
<sequence>MKLSKQLGILIIFSAAGLIILGALALTTLRENLIDSRKHEIETILNFAKNQATHFVELEKTGKLTKPEAEQAVIEALSTMREGASFIWSNDNNAISRVHARESELGKFQESYKDHMKQLANTDLVFKVSPSKKPGTDDQVIKVNGMSKIPEWNWVIGYGVYMDDLQSTFWHTAVYFIIAGLVILAFIIFSAIYLARNILNKIGGEPQYAMEVTTQIANGYLNESIQGNFSKDSLLGSIARMQNSLQEMVRNINKGSLLLTGSTKILNEQMQHIAAASQKSSDASYSTASAIQELSSCIEEISRSAHNTEKNSEESSALSLNGENLVKKSAQSINEISNQITRSTEEIANLEKRSLQIGNIVNVIRDIADQTNLLALNAAIEAARAGEQGRGFAVVADEVRTLASRTATATAEITETINMVQAETENVAKTMQAILPKVEDSVESSYQVTQMLSNIRTGSDETLARIRDVSYSAKEQNKATQSLAEHVEEISTMVQETAVAVSSSRKSMDDLEKLAIELHESVSYFKI</sequence>
<reference evidence="11" key="1">
    <citation type="submission" date="2022-11" db="EMBL/GenBank/DDBJ databases">
        <title>Marinomonas sp. nov., isolated from marine algae.</title>
        <authorList>
            <person name="Choi D.G."/>
            <person name="Kim J.M."/>
            <person name="Lee J.K."/>
            <person name="Baek J.H."/>
            <person name="Jeon C.O."/>
        </authorList>
    </citation>
    <scope>NUCLEOTIDE SEQUENCE</scope>
    <source>
        <strain evidence="11">KJ51-3</strain>
    </source>
</reference>
<dbReference type="CDD" id="cd11386">
    <property type="entry name" value="MCP_signal"/>
    <property type="match status" value="1"/>
</dbReference>
<comment type="similarity">
    <text evidence="7">Belongs to the methyl-accepting chemotaxis (MCP) protein family.</text>
</comment>
<dbReference type="SMART" id="SM01049">
    <property type="entry name" value="Cache_2"/>
    <property type="match status" value="1"/>
</dbReference>
<dbReference type="InterPro" id="IPR004089">
    <property type="entry name" value="MCPsignal_dom"/>
</dbReference>
<organism evidence="11 12">
    <name type="scientific">Marinomonas rhodophyticola</name>
    <dbReference type="NCBI Taxonomy" id="2992803"/>
    <lineage>
        <taxon>Bacteria</taxon>
        <taxon>Pseudomonadati</taxon>
        <taxon>Pseudomonadota</taxon>
        <taxon>Gammaproteobacteria</taxon>
        <taxon>Oceanospirillales</taxon>
        <taxon>Oceanospirillaceae</taxon>
        <taxon>Marinomonas</taxon>
    </lineage>
</organism>
<keyword evidence="3 9" id="KW-0812">Transmembrane</keyword>
<feature type="transmembrane region" description="Helical" evidence="9">
    <location>
        <begin position="7"/>
        <end position="29"/>
    </location>
</feature>
<keyword evidence="4 9" id="KW-1133">Transmembrane helix</keyword>
<evidence type="ECO:0000256" key="6">
    <source>
        <dbReference type="ARBA" id="ARBA00023224"/>
    </source>
</evidence>